<name>A0A9D9H328_9FIRM</name>
<keyword evidence="4 5" id="KW-0411">Iron-sulfur</keyword>
<dbReference type="InterPro" id="IPR024021">
    <property type="entry name" value="FeFe-hyd_HydE_rSAM"/>
</dbReference>
<comment type="cofactor">
    <cofactor evidence="5">
        <name>[4Fe-4S] cluster</name>
        <dbReference type="ChEBI" id="CHEBI:49883"/>
    </cofactor>
    <text evidence="5">Binds 1 [4Fe-4S] cluster. The cluster is coordinated with 3 cysteines and an exchangeable S-adenosyl-L-methionine.</text>
</comment>
<accession>A0A9D9H328</accession>
<dbReference type="GO" id="GO:0051539">
    <property type="term" value="F:4 iron, 4 sulfur cluster binding"/>
    <property type="evidence" value="ECO:0007669"/>
    <property type="project" value="UniProtKB-KW"/>
</dbReference>
<dbReference type="InterPro" id="IPR006638">
    <property type="entry name" value="Elp3/MiaA/NifB-like_rSAM"/>
</dbReference>
<dbReference type="SMART" id="SM00729">
    <property type="entry name" value="Elp3"/>
    <property type="match status" value="1"/>
</dbReference>
<dbReference type="SFLD" id="SFLDG01060">
    <property type="entry name" value="BATS_domain_containing"/>
    <property type="match status" value="1"/>
</dbReference>
<evidence type="ECO:0000256" key="6">
    <source>
        <dbReference type="PIRSR" id="PIRSR004762-2"/>
    </source>
</evidence>
<dbReference type="GO" id="GO:0046872">
    <property type="term" value="F:metal ion binding"/>
    <property type="evidence" value="ECO:0007669"/>
    <property type="project" value="UniProtKB-KW"/>
</dbReference>
<protein>
    <submittedName>
        <fullName evidence="8">[FeFe] hydrogenase H-cluster radical SAM maturase HydE</fullName>
    </submittedName>
</protein>
<evidence type="ECO:0000313" key="8">
    <source>
        <dbReference type="EMBL" id="MBO8434676.1"/>
    </source>
</evidence>
<evidence type="ECO:0000256" key="3">
    <source>
        <dbReference type="ARBA" id="ARBA00023004"/>
    </source>
</evidence>
<feature type="binding site" evidence="6">
    <location>
        <position position="151"/>
    </location>
    <ligand>
        <name>(3R)-3-methyl-D-ornithine</name>
        <dbReference type="ChEBI" id="CHEBI:64642"/>
    </ligand>
</feature>
<reference evidence="8" key="1">
    <citation type="submission" date="2020-10" db="EMBL/GenBank/DDBJ databases">
        <authorList>
            <person name="Gilroy R."/>
        </authorList>
    </citation>
    <scope>NUCLEOTIDE SEQUENCE</scope>
    <source>
        <strain evidence="8">F6-4510</strain>
    </source>
</reference>
<dbReference type="Pfam" id="PF04055">
    <property type="entry name" value="Radical_SAM"/>
    <property type="match status" value="1"/>
</dbReference>
<gene>
    <name evidence="8" type="primary">hydE</name>
    <name evidence="8" type="ORF">IAC55_05080</name>
</gene>
<dbReference type="CDD" id="cd01335">
    <property type="entry name" value="Radical_SAM"/>
    <property type="match status" value="1"/>
</dbReference>
<dbReference type="SFLD" id="SFLDG01280">
    <property type="entry name" value="HydE/PylB-like"/>
    <property type="match status" value="1"/>
</dbReference>
<dbReference type="InterPro" id="IPR013785">
    <property type="entry name" value="Aldolase_TIM"/>
</dbReference>
<dbReference type="SFLD" id="SFLDS00029">
    <property type="entry name" value="Radical_SAM"/>
    <property type="match status" value="1"/>
</dbReference>
<evidence type="ECO:0000313" key="9">
    <source>
        <dbReference type="Proteomes" id="UP000823611"/>
    </source>
</evidence>
<evidence type="ECO:0000256" key="1">
    <source>
        <dbReference type="ARBA" id="ARBA00022691"/>
    </source>
</evidence>
<dbReference type="SFLD" id="SFLDF00348">
    <property type="entry name" value="FeFe_hydrogenase_maturase_(Hyd"/>
    <property type="match status" value="1"/>
</dbReference>
<dbReference type="PANTHER" id="PTHR43726:SF1">
    <property type="entry name" value="BIOTIN SYNTHASE"/>
    <property type="match status" value="1"/>
</dbReference>
<dbReference type="SUPFAM" id="SSF102114">
    <property type="entry name" value="Radical SAM enzymes"/>
    <property type="match status" value="1"/>
</dbReference>
<dbReference type="EMBL" id="JADIMX010000096">
    <property type="protein sequence ID" value="MBO8434676.1"/>
    <property type="molecule type" value="Genomic_DNA"/>
</dbReference>
<dbReference type="InterPro" id="IPR034422">
    <property type="entry name" value="HydE/PylB-like"/>
</dbReference>
<feature type="binding site" evidence="5">
    <location>
        <position position="76"/>
    </location>
    <ligand>
        <name>[4Fe-4S] cluster</name>
        <dbReference type="ChEBI" id="CHEBI:49883"/>
        <note>4Fe-4S-S-AdoMet</note>
    </ligand>
</feature>
<evidence type="ECO:0000256" key="5">
    <source>
        <dbReference type="PIRSR" id="PIRSR004762-1"/>
    </source>
</evidence>
<dbReference type="Gene3D" id="3.20.20.70">
    <property type="entry name" value="Aldolase class I"/>
    <property type="match status" value="1"/>
</dbReference>
<evidence type="ECO:0000259" key="7">
    <source>
        <dbReference type="PROSITE" id="PS51918"/>
    </source>
</evidence>
<keyword evidence="2" id="KW-0479">Metal-binding</keyword>
<comment type="caution">
    <text evidence="8">The sequence shown here is derived from an EMBL/GenBank/DDBJ whole genome shotgun (WGS) entry which is preliminary data.</text>
</comment>
<feature type="binding site" evidence="5">
    <location>
        <position position="80"/>
    </location>
    <ligand>
        <name>[4Fe-4S] cluster</name>
        <dbReference type="ChEBI" id="CHEBI:49883"/>
        <note>4Fe-4S-S-AdoMet</note>
    </ligand>
</feature>
<dbReference type="Proteomes" id="UP000823611">
    <property type="component" value="Unassembled WGS sequence"/>
</dbReference>
<dbReference type="PROSITE" id="PS51918">
    <property type="entry name" value="RADICAL_SAM"/>
    <property type="match status" value="1"/>
</dbReference>
<dbReference type="PANTHER" id="PTHR43726">
    <property type="entry name" value="3-METHYLORNITHINE SYNTHASE"/>
    <property type="match status" value="1"/>
</dbReference>
<feature type="binding site" evidence="6">
    <location>
        <position position="196"/>
    </location>
    <ligand>
        <name>S-adenosyl-L-methionine</name>
        <dbReference type="ChEBI" id="CHEBI:59789"/>
    </ligand>
</feature>
<feature type="binding site" evidence="6">
    <location>
        <position position="176"/>
    </location>
    <ligand>
        <name>S-adenosyl-L-methionine</name>
        <dbReference type="ChEBI" id="CHEBI:59789"/>
    </ligand>
</feature>
<sequence length="363" mass="41602">MRKLIDKLEKDKKLSYDEWKSLLEYGFKECREGKALPLFDNDSLLAYASEKARNIRLCVFGNKVYIRGLIEYTNFCKNDCYYCGLRLGNREVKRYRLDKETILKCCEAGYELGFKTFVLQGGEDPYFTAEKMEEIIRVIKEKYPDCALTLSVGEKDMETYKLWKNAGADRYLLRHETADKEHYEKLHPKDMSFDNRMECLKNLKELGFQTGCGLMVGSPYQDIDCIVKDMKFIEKLQPEMVGIGPFLPQHSTPFRDKNAGGLEETLFILSLVRIMLPSVLLPSTTALGTVKEGGRELGILCGANVVMPNLSPLDYRESYQLYDNKICMGDEAAESIKSLSKNMAKIGYEVVRDRGDSPKMKLQ</sequence>
<dbReference type="NCBIfam" id="TIGR03956">
    <property type="entry name" value="rSAM_HydE"/>
    <property type="match status" value="1"/>
</dbReference>
<feature type="binding site" evidence="6">
    <location>
        <position position="247"/>
    </location>
    <ligand>
        <name>S-adenosyl-L-methionine</name>
        <dbReference type="ChEBI" id="CHEBI:59789"/>
    </ligand>
</feature>
<evidence type="ECO:0000256" key="4">
    <source>
        <dbReference type="ARBA" id="ARBA00023014"/>
    </source>
</evidence>
<dbReference type="PIRSF" id="PIRSF004762">
    <property type="entry name" value="CHP00423"/>
    <property type="match status" value="1"/>
</dbReference>
<reference evidence="8" key="2">
    <citation type="journal article" date="2021" name="PeerJ">
        <title>Extensive microbial diversity within the chicken gut microbiome revealed by metagenomics and culture.</title>
        <authorList>
            <person name="Gilroy R."/>
            <person name="Ravi A."/>
            <person name="Getino M."/>
            <person name="Pursley I."/>
            <person name="Horton D.L."/>
            <person name="Alikhan N.F."/>
            <person name="Baker D."/>
            <person name="Gharbi K."/>
            <person name="Hall N."/>
            <person name="Watson M."/>
            <person name="Adriaenssens E.M."/>
            <person name="Foster-Nyarko E."/>
            <person name="Jarju S."/>
            <person name="Secka A."/>
            <person name="Antonio M."/>
            <person name="Oren A."/>
            <person name="Chaudhuri R.R."/>
            <person name="La Ragione R."/>
            <person name="Hildebrand F."/>
            <person name="Pallen M.J."/>
        </authorList>
    </citation>
    <scope>NUCLEOTIDE SEQUENCE</scope>
    <source>
        <strain evidence="8">F6-4510</strain>
    </source>
</reference>
<dbReference type="InterPro" id="IPR058240">
    <property type="entry name" value="rSAM_sf"/>
</dbReference>
<keyword evidence="1 5" id="KW-0949">S-adenosyl-L-methionine</keyword>
<keyword evidence="5" id="KW-0004">4Fe-4S</keyword>
<dbReference type="GO" id="GO:0016740">
    <property type="term" value="F:transferase activity"/>
    <property type="evidence" value="ECO:0007669"/>
    <property type="project" value="TreeGrafter"/>
</dbReference>
<feature type="binding site" evidence="5">
    <location>
        <position position="83"/>
    </location>
    <ligand>
        <name>[4Fe-4S] cluster</name>
        <dbReference type="ChEBI" id="CHEBI:49883"/>
        <note>4Fe-4S-S-AdoMet</note>
    </ligand>
</feature>
<feature type="domain" description="Radical SAM core" evidence="7">
    <location>
        <begin position="62"/>
        <end position="284"/>
    </location>
</feature>
<keyword evidence="3 5" id="KW-0408">Iron</keyword>
<proteinExistence type="predicted"/>
<organism evidence="8 9">
    <name type="scientific">Candidatus Fimicola merdigallinarum</name>
    <dbReference type="NCBI Taxonomy" id="2840819"/>
    <lineage>
        <taxon>Bacteria</taxon>
        <taxon>Bacillati</taxon>
        <taxon>Bacillota</taxon>
        <taxon>Clostridia</taxon>
        <taxon>Lachnospirales</taxon>
        <taxon>Lachnospiraceae</taxon>
        <taxon>Lachnospiraceae incertae sedis</taxon>
        <taxon>Candidatus Fimicola</taxon>
    </lineage>
</organism>
<dbReference type="InterPro" id="IPR007197">
    <property type="entry name" value="rSAM"/>
</dbReference>
<evidence type="ECO:0000256" key="2">
    <source>
        <dbReference type="ARBA" id="ARBA00022723"/>
    </source>
</evidence>
<dbReference type="AlphaFoldDB" id="A0A9D9H328"/>